<evidence type="ECO:0000256" key="5">
    <source>
        <dbReference type="SAM" id="MobiDB-lite"/>
    </source>
</evidence>
<proteinExistence type="inferred from homology"/>
<dbReference type="EMBL" id="KZ505643">
    <property type="protein sequence ID" value="PKU49033.1"/>
    <property type="molecule type" value="Genomic_DNA"/>
</dbReference>
<dbReference type="AlphaFoldDB" id="A0A2I0USK6"/>
<keyword evidence="3 4" id="KW-0175">Coiled coil</keyword>
<dbReference type="GO" id="GO:0036064">
    <property type="term" value="C:ciliary basal body"/>
    <property type="evidence" value="ECO:0007669"/>
    <property type="project" value="TreeGrafter"/>
</dbReference>
<dbReference type="GO" id="GO:0045724">
    <property type="term" value="P:positive regulation of cilium assembly"/>
    <property type="evidence" value="ECO:0007669"/>
    <property type="project" value="TreeGrafter"/>
</dbReference>
<evidence type="ECO:0000256" key="4">
    <source>
        <dbReference type="SAM" id="Coils"/>
    </source>
</evidence>
<evidence type="ECO:0000256" key="2">
    <source>
        <dbReference type="ARBA" id="ARBA00016007"/>
    </source>
</evidence>
<dbReference type="Proteomes" id="UP000233556">
    <property type="component" value="Unassembled WGS sequence"/>
</dbReference>
<dbReference type="GO" id="GO:1903566">
    <property type="term" value="P:positive regulation of protein localization to cilium"/>
    <property type="evidence" value="ECO:0007669"/>
    <property type="project" value="TreeGrafter"/>
</dbReference>
<keyword evidence="7" id="KW-1185">Reference proteome</keyword>
<dbReference type="PANTHER" id="PTHR31259:SF3">
    <property type="entry name" value="ENDOSOME-ASSOCIATED-TRAFFICKING REGULATOR 1"/>
    <property type="match status" value="1"/>
</dbReference>
<protein>
    <recommendedName>
        <fullName evidence="2">Endosome-associated-trafficking regulator 1</fullName>
    </recommendedName>
</protein>
<dbReference type="GO" id="GO:0005769">
    <property type="term" value="C:early endosome"/>
    <property type="evidence" value="ECO:0007669"/>
    <property type="project" value="TreeGrafter"/>
</dbReference>
<dbReference type="PANTHER" id="PTHR31259">
    <property type="entry name" value="ENDOSOME-ASSOCIATED TRAFFICKING REGULATOR 1"/>
    <property type="match status" value="1"/>
</dbReference>
<feature type="coiled-coil region" evidence="4">
    <location>
        <begin position="228"/>
        <end position="297"/>
    </location>
</feature>
<reference evidence="7" key="1">
    <citation type="submission" date="2017-11" db="EMBL/GenBank/DDBJ databases">
        <authorList>
            <person name="Lima N.C."/>
            <person name="Parody-Merino A.M."/>
            <person name="Battley P.F."/>
            <person name="Fidler A.E."/>
            <person name="Prosdocimi F."/>
        </authorList>
    </citation>
    <scope>NUCLEOTIDE SEQUENCE [LARGE SCALE GENOMIC DNA]</scope>
</reference>
<comment type="similarity">
    <text evidence="1">Belongs to the ENTR1 family.</text>
</comment>
<gene>
    <name evidence="6" type="ORF">llap_686</name>
</gene>
<organism evidence="6 7">
    <name type="scientific">Limosa lapponica baueri</name>
    <dbReference type="NCBI Taxonomy" id="1758121"/>
    <lineage>
        <taxon>Eukaryota</taxon>
        <taxon>Metazoa</taxon>
        <taxon>Chordata</taxon>
        <taxon>Craniata</taxon>
        <taxon>Vertebrata</taxon>
        <taxon>Euteleostomi</taxon>
        <taxon>Archelosauria</taxon>
        <taxon>Archosauria</taxon>
        <taxon>Dinosauria</taxon>
        <taxon>Saurischia</taxon>
        <taxon>Theropoda</taxon>
        <taxon>Coelurosauria</taxon>
        <taxon>Aves</taxon>
        <taxon>Neognathae</taxon>
        <taxon>Neoaves</taxon>
        <taxon>Charadriiformes</taxon>
        <taxon>Scolopacidae</taxon>
        <taxon>Limosa</taxon>
    </lineage>
</organism>
<feature type="compositionally biased region" description="Acidic residues" evidence="5">
    <location>
        <begin position="20"/>
        <end position="34"/>
    </location>
</feature>
<evidence type="ECO:0000256" key="3">
    <source>
        <dbReference type="ARBA" id="ARBA00023054"/>
    </source>
</evidence>
<dbReference type="GO" id="GO:0030496">
    <property type="term" value="C:midbody"/>
    <property type="evidence" value="ECO:0007669"/>
    <property type="project" value="TreeGrafter"/>
</dbReference>
<dbReference type="OrthoDB" id="6499155at2759"/>
<evidence type="ECO:0000313" key="7">
    <source>
        <dbReference type="Proteomes" id="UP000233556"/>
    </source>
</evidence>
<feature type="region of interest" description="Disordered" evidence="5">
    <location>
        <begin position="1"/>
        <end position="71"/>
    </location>
</feature>
<evidence type="ECO:0000313" key="6">
    <source>
        <dbReference type="EMBL" id="PKU49033.1"/>
    </source>
</evidence>
<sequence>MSRLLSISGTMERVCPESQGLEDDDEDDDNDDEFSYFCHSAHPPLQCKSSDSLADSQGEDLGEPTPFSLNPRHSYMVKDEELKNRIYAKRLAKHALALEEEAQEFQEPFYKDTERPGSLSEDEDHSWNYHLPVHQRSRVLRTASMAPCSSYDSFQYSKHLGMDAFVPWSHASDPYLGNSERSKETEPHVLREEAIGDREVPSSQTTYDILKEENTMLRRVVSSMKSSLESQACTVRRLERQLAKEEREAQELQSFVQQTKWNLQLMTQRALEAESNVEELKQEISILQGELESSKVKSEDLKAGQITDLGAVKHNIDFALENLHKIIAGANLSIRQLALGAESLHFVAEVLESTGKISEAEGEKEL</sequence>
<dbReference type="GO" id="GO:0032465">
    <property type="term" value="P:regulation of cytokinesis"/>
    <property type="evidence" value="ECO:0007669"/>
    <property type="project" value="TreeGrafter"/>
</dbReference>
<evidence type="ECO:0000256" key="1">
    <source>
        <dbReference type="ARBA" id="ARBA00007791"/>
    </source>
</evidence>
<dbReference type="GO" id="GO:0055037">
    <property type="term" value="C:recycling endosome"/>
    <property type="evidence" value="ECO:0007669"/>
    <property type="project" value="TreeGrafter"/>
</dbReference>
<name>A0A2I0USK6_LIMLA</name>
<dbReference type="InterPro" id="IPR026757">
    <property type="entry name" value="ENTR1"/>
</dbReference>
<reference evidence="7" key="2">
    <citation type="submission" date="2017-12" db="EMBL/GenBank/DDBJ databases">
        <title>Genome sequence of the Bar-tailed Godwit (Limosa lapponica baueri).</title>
        <authorList>
            <person name="Lima N.C.B."/>
            <person name="Parody-Merino A.M."/>
            <person name="Battley P.F."/>
            <person name="Fidler A.E."/>
            <person name="Prosdocimi F."/>
        </authorList>
    </citation>
    <scope>NUCLEOTIDE SEQUENCE [LARGE SCALE GENOMIC DNA]</scope>
</reference>
<dbReference type="GO" id="GO:0005813">
    <property type="term" value="C:centrosome"/>
    <property type="evidence" value="ECO:0007669"/>
    <property type="project" value="TreeGrafter"/>
</dbReference>
<accession>A0A2I0USK6</accession>